<dbReference type="PANTHER" id="PTHR12794">
    <property type="entry name" value="GEMIN2"/>
    <property type="match status" value="1"/>
</dbReference>
<comment type="similarity">
    <text evidence="1">Belongs to the gemin-2 family.</text>
</comment>
<proteinExistence type="inferred from homology"/>
<protein>
    <submittedName>
        <fullName evidence="3">Uncharacterized protein</fullName>
    </submittedName>
</protein>
<evidence type="ECO:0000256" key="1">
    <source>
        <dbReference type="ARBA" id="ARBA00025758"/>
    </source>
</evidence>
<dbReference type="GO" id="GO:0005634">
    <property type="term" value="C:nucleus"/>
    <property type="evidence" value="ECO:0007669"/>
    <property type="project" value="TreeGrafter"/>
</dbReference>
<feature type="region of interest" description="Disordered" evidence="2">
    <location>
        <begin position="77"/>
        <end position="100"/>
    </location>
</feature>
<reference evidence="3" key="1">
    <citation type="journal article" date="2022" name="New Phytol.">
        <title>Evolutionary transition to the ectomycorrhizal habit in the genomes of a hyperdiverse lineage of mushroom-forming fungi.</title>
        <authorList>
            <person name="Looney B."/>
            <person name="Miyauchi S."/>
            <person name="Morin E."/>
            <person name="Drula E."/>
            <person name="Courty P.E."/>
            <person name="Kohler A."/>
            <person name="Kuo A."/>
            <person name="LaButti K."/>
            <person name="Pangilinan J."/>
            <person name="Lipzen A."/>
            <person name="Riley R."/>
            <person name="Andreopoulos W."/>
            <person name="He G."/>
            <person name="Johnson J."/>
            <person name="Nolan M."/>
            <person name="Tritt A."/>
            <person name="Barry K.W."/>
            <person name="Grigoriev I.V."/>
            <person name="Nagy L.G."/>
            <person name="Hibbett D."/>
            <person name="Henrissat B."/>
            <person name="Matheny P.B."/>
            <person name="Labbe J."/>
            <person name="Martin F.M."/>
        </authorList>
    </citation>
    <scope>NUCLEOTIDE SEQUENCE</scope>
    <source>
        <strain evidence="3">BPL690</strain>
    </source>
</reference>
<evidence type="ECO:0000313" key="4">
    <source>
        <dbReference type="Proteomes" id="UP001203297"/>
    </source>
</evidence>
<name>A0AAD4MBM4_9AGAM</name>
<dbReference type="Proteomes" id="UP001203297">
    <property type="component" value="Unassembled WGS sequence"/>
</dbReference>
<dbReference type="EMBL" id="WTXG01000002">
    <property type="protein sequence ID" value="KAI0307188.1"/>
    <property type="molecule type" value="Genomic_DNA"/>
</dbReference>
<evidence type="ECO:0000256" key="2">
    <source>
        <dbReference type="SAM" id="MobiDB-lite"/>
    </source>
</evidence>
<dbReference type="Gene3D" id="1.20.58.1070">
    <property type="match status" value="1"/>
</dbReference>
<dbReference type="GO" id="GO:0032797">
    <property type="term" value="C:SMN complex"/>
    <property type="evidence" value="ECO:0007669"/>
    <property type="project" value="TreeGrafter"/>
</dbReference>
<sequence length="360" mass="40831">MAPSQKRKREGEHVGGGDGDDAPYGPRQILPVANLPIDFDSEPADGMQYLFTVRRNARRLPSVTRVANPYARISPPLAQSEVRASTETQGDVEPPSLLPSKEWRSEFERHFRNFRGNTSQPIVQPRSAGPLERMMPDRKNRDAWWAFIEGAPESVWNPPRMVGQGTECNLQWHAAAQPCCITTFDNVAPQRPRELSSALLFQLDHRFSLHLVMYFTHWFNSYLDSLDGNSKKNNDTSTTAYTPTDVHMRWVFALLTRVDIFCSADEISCLRNLARACQALISVVRRRNMKSSPLSAYYKRPGRSIETDPSKTETNVVMSPENSFGTLSECSMWFVFCAVASVWGQRDLWSDAEEALRQNP</sequence>
<dbReference type="Pfam" id="PF04938">
    <property type="entry name" value="SIP1"/>
    <property type="match status" value="1"/>
</dbReference>
<accession>A0AAD4MBM4</accession>
<dbReference type="InterPro" id="IPR035426">
    <property type="entry name" value="Gemin2/Brr1"/>
</dbReference>
<keyword evidence="4" id="KW-1185">Reference proteome</keyword>
<dbReference type="AlphaFoldDB" id="A0AAD4MBM4"/>
<evidence type="ECO:0000313" key="3">
    <source>
        <dbReference type="EMBL" id="KAI0307188.1"/>
    </source>
</evidence>
<comment type="caution">
    <text evidence="3">The sequence shown here is derived from an EMBL/GenBank/DDBJ whole genome shotgun (WGS) entry which is preliminary data.</text>
</comment>
<feature type="region of interest" description="Disordered" evidence="2">
    <location>
        <begin position="1"/>
        <end position="29"/>
    </location>
</feature>
<gene>
    <name evidence="3" type="ORF">B0F90DRAFT_1686026</name>
</gene>
<organism evidence="3 4">
    <name type="scientific">Multifurca ochricompacta</name>
    <dbReference type="NCBI Taxonomy" id="376703"/>
    <lineage>
        <taxon>Eukaryota</taxon>
        <taxon>Fungi</taxon>
        <taxon>Dikarya</taxon>
        <taxon>Basidiomycota</taxon>
        <taxon>Agaricomycotina</taxon>
        <taxon>Agaricomycetes</taxon>
        <taxon>Russulales</taxon>
        <taxon>Russulaceae</taxon>
        <taxon>Multifurca</taxon>
    </lineage>
</organism>
<dbReference type="GO" id="GO:0000387">
    <property type="term" value="P:spliceosomal snRNP assembly"/>
    <property type="evidence" value="ECO:0007669"/>
    <property type="project" value="InterPro"/>
</dbReference>
<dbReference type="PANTHER" id="PTHR12794:SF0">
    <property type="entry name" value="GEM-ASSOCIATED PROTEIN 2"/>
    <property type="match status" value="1"/>
</dbReference>